<feature type="region of interest" description="Disordered" evidence="1">
    <location>
        <begin position="62"/>
        <end position="145"/>
    </location>
</feature>
<dbReference type="RefSeq" id="WP_145773728.1">
    <property type="nucleotide sequence ID" value="NZ_BAAATQ010000057.1"/>
</dbReference>
<dbReference type="EMBL" id="VLKE01000001">
    <property type="protein sequence ID" value="TWH66687.1"/>
    <property type="molecule type" value="Genomic_DNA"/>
</dbReference>
<organism evidence="3 4">
    <name type="scientific">Micromonospora olivasterospora</name>
    <dbReference type="NCBI Taxonomy" id="1880"/>
    <lineage>
        <taxon>Bacteria</taxon>
        <taxon>Bacillati</taxon>
        <taxon>Actinomycetota</taxon>
        <taxon>Actinomycetes</taxon>
        <taxon>Micromonosporales</taxon>
        <taxon>Micromonosporaceae</taxon>
        <taxon>Micromonospora</taxon>
    </lineage>
</organism>
<keyword evidence="2" id="KW-0812">Transmembrane</keyword>
<keyword evidence="2" id="KW-0472">Membrane</keyword>
<feature type="compositionally biased region" description="Low complexity" evidence="1">
    <location>
        <begin position="125"/>
        <end position="145"/>
    </location>
</feature>
<evidence type="ECO:0000256" key="1">
    <source>
        <dbReference type="SAM" id="MobiDB-lite"/>
    </source>
</evidence>
<evidence type="ECO:0000256" key="2">
    <source>
        <dbReference type="SAM" id="Phobius"/>
    </source>
</evidence>
<evidence type="ECO:0000313" key="3">
    <source>
        <dbReference type="EMBL" id="TWH66687.1"/>
    </source>
</evidence>
<evidence type="ECO:0000313" key="4">
    <source>
        <dbReference type="Proteomes" id="UP000319825"/>
    </source>
</evidence>
<accession>A0A562I6N8</accession>
<keyword evidence="4" id="KW-1185">Reference proteome</keyword>
<dbReference type="OrthoDB" id="3393479at2"/>
<feature type="compositionally biased region" description="Low complexity" evidence="1">
    <location>
        <begin position="62"/>
        <end position="115"/>
    </location>
</feature>
<feature type="region of interest" description="Disordered" evidence="1">
    <location>
        <begin position="22"/>
        <end position="50"/>
    </location>
</feature>
<dbReference type="AlphaFoldDB" id="A0A562I6N8"/>
<gene>
    <name evidence="3" type="ORF">JD77_01645</name>
</gene>
<dbReference type="Proteomes" id="UP000319825">
    <property type="component" value="Unassembled WGS sequence"/>
</dbReference>
<sequence>MDRRHQEADRLASAFADLRAASLSRVGEPDPDEPRRRAYRRRRSRAVVPGVAAAVVAVAGAVGLVGTGTPPPRTSGTDDSPATELPSAWPSTGSTTPAPGPSATQSQVPSATPGSPFSPSPAPTPTTAAPTPSASRPSGTPSATSTRYLDLSITAPRSVTLQPSGDAYAGWLDVTMANAGTRTYDSGDLIVVLPVEATIDLNGTGIGGCFHQGQDDDTKTMFCTGDGRIPAGGSRSYRIGVRVDIAPGGPARTLSGLALTVRANVDGGFPADRTPGDNTARTDLELPGRVTRSG</sequence>
<protein>
    <submittedName>
        <fullName evidence="3">Uncharacterized protein</fullName>
    </submittedName>
</protein>
<reference evidence="3 4" key="1">
    <citation type="submission" date="2019-07" db="EMBL/GenBank/DDBJ databases">
        <title>R&amp;d 2014.</title>
        <authorList>
            <person name="Klenk H.-P."/>
        </authorList>
    </citation>
    <scope>NUCLEOTIDE SEQUENCE [LARGE SCALE GENOMIC DNA]</scope>
    <source>
        <strain evidence="3 4">DSM 43868</strain>
    </source>
</reference>
<feature type="region of interest" description="Disordered" evidence="1">
    <location>
        <begin position="269"/>
        <end position="294"/>
    </location>
</feature>
<feature type="transmembrane region" description="Helical" evidence="2">
    <location>
        <begin position="46"/>
        <end position="66"/>
    </location>
</feature>
<proteinExistence type="predicted"/>
<comment type="caution">
    <text evidence="3">The sequence shown here is derived from an EMBL/GenBank/DDBJ whole genome shotgun (WGS) entry which is preliminary data.</text>
</comment>
<keyword evidence="2" id="KW-1133">Transmembrane helix</keyword>
<name>A0A562I6N8_MICOL</name>